<keyword evidence="1" id="KW-0175">Coiled coil</keyword>
<dbReference type="Proteomes" id="UP000007881">
    <property type="component" value="Plasmid pPSMK1"/>
</dbReference>
<gene>
    <name evidence="3" type="ordered locus">PSMK_p00060</name>
</gene>
<keyword evidence="2" id="KW-0732">Signal</keyword>
<sequence length="196" mass="20477">MNLFFATINALLFLATLSMAVTASRQRKSTEAAGVAAVAAAERANEAAEKAANALERAAETAGQSADAAARSADATERVASVKTAQEQREVAAQKLAKLDASLGTSGNTKQLIITNHGKAVATDVLVLVAGRSFNDHEGVTDPFPEPKATRVGPGGQLIGGFVVFRNPGRVKLPAQVRLEWRDESGAPRDWEGQVG</sequence>
<evidence type="ECO:0000256" key="1">
    <source>
        <dbReference type="SAM" id="Coils"/>
    </source>
</evidence>
<feature type="signal peptide" evidence="2">
    <location>
        <begin position="1"/>
        <end position="20"/>
    </location>
</feature>
<keyword evidence="3" id="KW-0614">Plasmid</keyword>
<geneLocation type="plasmid" evidence="3 4">
    <name>pPSMK1</name>
</geneLocation>
<dbReference type="KEGG" id="phm:PSMK_p00060"/>
<keyword evidence="4" id="KW-1185">Reference proteome</keyword>
<protein>
    <submittedName>
        <fullName evidence="3">Uncharacterized protein</fullName>
    </submittedName>
</protein>
<evidence type="ECO:0000313" key="4">
    <source>
        <dbReference type="Proteomes" id="UP000007881"/>
    </source>
</evidence>
<evidence type="ECO:0000313" key="3">
    <source>
        <dbReference type="EMBL" id="BAM05368.1"/>
    </source>
</evidence>
<name>I0IJD0_PHYMF</name>
<feature type="chain" id="PRO_5003629285" evidence="2">
    <location>
        <begin position="21"/>
        <end position="196"/>
    </location>
</feature>
<accession>I0IJD0</accession>
<proteinExistence type="predicted"/>
<dbReference type="AlphaFoldDB" id="I0IJD0"/>
<dbReference type="HOGENOM" id="CLU_1389104_0_0_0"/>
<organism evidence="3 4">
    <name type="scientific">Phycisphaera mikurensis (strain NBRC 102666 / KCTC 22515 / FYK2301M01)</name>
    <dbReference type="NCBI Taxonomy" id="1142394"/>
    <lineage>
        <taxon>Bacteria</taxon>
        <taxon>Pseudomonadati</taxon>
        <taxon>Planctomycetota</taxon>
        <taxon>Phycisphaerae</taxon>
        <taxon>Phycisphaerales</taxon>
        <taxon>Phycisphaeraceae</taxon>
        <taxon>Phycisphaera</taxon>
    </lineage>
</organism>
<dbReference type="EMBL" id="AP012339">
    <property type="protein sequence ID" value="BAM05368.1"/>
    <property type="molecule type" value="Genomic_DNA"/>
</dbReference>
<feature type="coiled-coil region" evidence="1">
    <location>
        <begin position="37"/>
        <end position="102"/>
    </location>
</feature>
<dbReference type="RefSeq" id="WP_014438571.1">
    <property type="nucleotide sequence ID" value="NC_017081.1"/>
</dbReference>
<evidence type="ECO:0000256" key="2">
    <source>
        <dbReference type="SAM" id="SignalP"/>
    </source>
</evidence>
<reference evidence="3 4" key="1">
    <citation type="submission" date="2012-02" db="EMBL/GenBank/DDBJ databases">
        <title>Complete genome sequence of Phycisphaera mikurensis NBRC 102666.</title>
        <authorList>
            <person name="Ankai A."/>
            <person name="Hosoyama A."/>
            <person name="Terui Y."/>
            <person name="Sekine M."/>
            <person name="Fukai R."/>
            <person name="Kato Y."/>
            <person name="Nakamura S."/>
            <person name="Yamada-Narita S."/>
            <person name="Kawakoshi A."/>
            <person name="Fukunaga Y."/>
            <person name="Yamazaki S."/>
            <person name="Fujita N."/>
        </authorList>
    </citation>
    <scope>NUCLEOTIDE SEQUENCE [LARGE SCALE GENOMIC DNA]</scope>
    <source>
        <strain evidence="4">NBRC 102666 / KCTC 22515 / FYK2301M01</strain>
        <plasmid evidence="3 4">pPSMK1</plasmid>
    </source>
</reference>